<proteinExistence type="predicted"/>
<dbReference type="GO" id="GO:0005886">
    <property type="term" value="C:plasma membrane"/>
    <property type="evidence" value="ECO:0007669"/>
    <property type="project" value="UniProtKB-SubCell"/>
</dbReference>
<evidence type="ECO:0000256" key="2">
    <source>
        <dbReference type="ARBA" id="ARBA00022475"/>
    </source>
</evidence>
<feature type="transmembrane region" description="Helical" evidence="6">
    <location>
        <begin position="321"/>
        <end position="343"/>
    </location>
</feature>
<evidence type="ECO:0000256" key="5">
    <source>
        <dbReference type="ARBA" id="ARBA00023136"/>
    </source>
</evidence>
<protein>
    <submittedName>
        <fullName evidence="7">Simple sugar transport system permease protein</fullName>
    </submittedName>
</protein>
<keyword evidence="3 6" id="KW-0812">Transmembrane</keyword>
<feature type="transmembrane region" description="Helical" evidence="6">
    <location>
        <begin position="146"/>
        <end position="164"/>
    </location>
</feature>
<evidence type="ECO:0000256" key="1">
    <source>
        <dbReference type="ARBA" id="ARBA00004651"/>
    </source>
</evidence>
<gene>
    <name evidence="7" type="ORF">HNP73_000226</name>
</gene>
<comment type="caution">
    <text evidence="7">The sequence shown here is derived from an EMBL/GenBank/DDBJ whole genome shotgun (WGS) entry which is preliminary data.</text>
</comment>
<reference evidence="7 8" key="1">
    <citation type="submission" date="2020-08" db="EMBL/GenBank/DDBJ databases">
        <title>Genomic Encyclopedia of Type Strains, Phase IV (KMG-IV): sequencing the most valuable type-strain genomes for metagenomic binning, comparative biology and taxonomic classification.</title>
        <authorList>
            <person name="Goeker M."/>
        </authorList>
    </citation>
    <scope>NUCLEOTIDE SEQUENCE [LARGE SCALE GENOMIC DNA]</scope>
    <source>
        <strain evidence="7 8">DSM 101730</strain>
    </source>
</reference>
<dbReference type="Pfam" id="PF02653">
    <property type="entry name" value="BPD_transp_2"/>
    <property type="match status" value="1"/>
</dbReference>
<evidence type="ECO:0000256" key="6">
    <source>
        <dbReference type="SAM" id="Phobius"/>
    </source>
</evidence>
<feature type="transmembrane region" description="Helical" evidence="6">
    <location>
        <begin position="114"/>
        <end position="137"/>
    </location>
</feature>
<dbReference type="RefSeq" id="WP_343063171.1">
    <property type="nucleotide sequence ID" value="NZ_JACHFM010000001.1"/>
</dbReference>
<keyword evidence="8" id="KW-1185">Reference proteome</keyword>
<feature type="transmembrane region" description="Helical" evidence="6">
    <location>
        <begin position="66"/>
        <end position="84"/>
    </location>
</feature>
<dbReference type="GO" id="GO:0022857">
    <property type="term" value="F:transmembrane transporter activity"/>
    <property type="evidence" value="ECO:0007669"/>
    <property type="project" value="InterPro"/>
</dbReference>
<evidence type="ECO:0000256" key="3">
    <source>
        <dbReference type="ARBA" id="ARBA00022692"/>
    </source>
</evidence>
<feature type="transmembrane region" description="Helical" evidence="6">
    <location>
        <begin position="15"/>
        <end position="37"/>
    </location>
</feature>
<feature type="transmembrane region" description="Helical" evidence="6">
    <location>
        <begin position="293"/>
        <end position="309"/>
    </location>
</feature>
<evidence type="ECO:0000313" key="7">
    <source>
        <dbReference type="EMBL" id="MBB5220305.1"/>
    </source>
</evidence>
<feature type="transmembrane region" description="Helical" evidence="6">
    <location>
        <begin position="266"/>
        <end position="286"/>
    </location>
</feature>
<accession>A0A840SHZ9</accession>
<keyword evidence="4 6" id="KW-1133">Transmembrane helix</keyword>
<dbReference type="CDD" id="cd06580">
    <property type="entry name" value="TM_PBP1_transp_TpRbsC_like"/>
    <property type="match status" value="1"/>
</dbReference>
<keyword evidence="2" id="KW-1003">Cell membrane</keyword>
<dbReference type="EMBL" id="JACHFM010000001">
    <property type="protein sequence ID" value="MBB5220305.1"/>
    <property type="molecule type" value="Genomic_DNA"/>
</dbReference>
<dbReference type="AlphaFoldDB" id="A0A840SHZ9"/>
<keyword evidence="7" id="KW-0762">Sugar transport</keyword>
<dbReference type="InterPro" id="IPR001851">
    <property type="entry name" value="ABC_transp_permease"/>
</dbReference>
<dbReference type="PANTHER" id="PTHR47089">
    <property type="entry name" value="ABC TRANSPORTER, PERMEASE PROTEIN"/>
    <property type="match status" value="1"/>
</dbReference>
<keyword evidence="7" id="KW-0813">Transport</keyword>
<dbReference type="Proteomes" id="UP000549457">
    <property type="component" value="Unassembled WGS sequence"/>
</dbReference>
<keyword evidence="5 6" id="KW-0472">Membrane</keyword>
<comment type="subcellular location">
    <subcellularLocation>
        <location evidence="1">Cell membrane</location>
        <topology evidence="1">Multi-pass membrane protein</topology>
    </subcellularLocation>
</comment>
<evidence type="ECO:0000313" key="8">
    <source>
        <dbReference type="Proteomes" id="UP000549457"/>
    </source>
</evidence>
<organism evidence="7 8">
    <name type="scientific">Amaricoccus macauensis</name>
    <dbReference type="NCBI Taxonomy" id="57001"/>
    <lineage>
        <taxon>Bacteria</taxon>
        <taxon>Pseudomonadati</taxon>
        <taxon>Pseudomonadota</taxon>
        <taxon>Alphaproteobacteria</taxon>
        <taxon>Rhodobacterales</taxon>
        <taxon>Paracoccaceae</taxon>
        <taxon>Amaricoccus</taxon>
    </lineage>
</organism>
<sequence>MLELERRKVPSRTMIWLAPVLAVLATMVVGGLVFSALGYDGFAAVRAIFIDPLITLRKWQDLGLKAAPLVMIATGLAIGFRANVWNIGAEGQYVVGGLAGTGVALATWEMTGWWILPLMCIAGALAGMAWAGIPALLRTRFNVNEILSSLMLTYVAVQLLYYMVNGPWKDPDGFNFPQTRIFTDAQMLPYLSGIGYLNVPLALVISLVVWFLMARTMLGFQIRVVGAAPMAARYGGFSQRRTIWLALLAGGGLAGLAGLFEAAGPFGQMVPAFPTGYGFTAIIVAFLGRLHPLGILAAGIILAVTYVGGEASQSSLGLPSAATGVFQSMMLFFLLAADVLVGWRLRLRRRVTE</sequence>
<name>A0A840SHZ9_9RHOB</name>
<evidence type="ECO:0000256" key="4">
    <source>
        <dbReference type="ARBA" id="ARBA00022989"/>
    </source>
</evidence>
<dbReference type="PANTHER" id="PTHR47089:SF1">
    <property type="entry name" value="GUANOSINE ABC TRANSPORTER PERMEASE PROTEIN NUPP"/>
    <property type="match status" value="1"/>
</dbReference>
<feature type="transmembrane region" description="Helical" evidence="6">
    <location>
        <begin position="243"/>
        <end position="260"/>
    </location>
</feature>
<feature type="transmembrane region" description="Helical" evidence="6">
    <location>
        <begin position="194"/>
        <end position="213"/>
    </location>
</feature>